<evidence type="ECO:0000256" key="2">
    <source>
        <dbReference type="SAM" id="Phobius"/>
    </source>
</evidence>
<accession>A0AAD9DBI9</accession>
<keyword evidence="2" id="KW-0472">Membrane</keyword>
<feature type="compositionally biased region" description="Basic and acidic residues" evidence="1">
    <location>
        <begin position="268"/>
        <end position="277"/>
    </location>
</feature>
<organism evidence="3 4">
    <name type="scientific">Skeletonema marinoi</name>
    <dbReference type="NCBI Taxonomy" id="267567"/>
    <lineage>
        <taxon>Eukaryota</taxon>
        <taxon>Sar</taxon>
        <taxon>Stramenopiles</taxon>
        <taxon>Ochrophyta</taxon>
        <taxon>Bacillariophyta</taxon>
        <taxon>Coscinodiscophyceae</taxon>
        <taxon>Thalassiosirophycidae</taxon>
        <taxon>Thalassiosirales</taxon>
        <taxon>Skeletonemataceae</taxon>
        <taxon>Skeletonema</taxon>
        <taxon>Skeletonema marinoi-dohrnii complex</taxon>
    </lineage>
</organism>
<dbReference type="EMBL" id="JATAAI010000017">
    <property type="protein sequence ID" value="KAK1739738.1"/>
    <property type="molecule type" value="Genomic_DNA"/>
</dbReference>
<feature type="transmembrane region" description="Helical" evidence="2">
    <location>
        <begin position="42"/>
        <end position="63"/>
    </location>
</feature>
<reference evidence="3" key="1">
    <citation type="submission" date="2023-06" db="EMBL/GenBank/DDBJ databases">
        <title>Survivors Of The Sea: Transcriptome response of Skeletonema marinoi to long-term dormancy.</title>
        <authorList>
            <person name="Pinder M.I.M."/>
            <person name="Kourtchenko O."/>
            <person name="Robertson E.K."/>
            <person name="Larsson T."/>
            <person name="Maumus F."/>
            <person name="Osuna-Cruz C.M."/>
            <person name="Vancaester E."/>
            <person name="Stenow R."/>
            <person name="Vandepoele K."/>
            <person name="Ploug H."/>
            <person name="Bruchert V."/>
            <person name="Godhe A."/>
            <person name="Topel M."/>
        </authorList>
    </citation>
    <scope>NUCLEOTIDE SEQUENCE</scope>
    <source>
        <strain evidence="3">R05AC</strain>
    </source>
</reference>
<feature type="region of interest" description="Disordered" evidence="1">
    <location>
        <begin position="237"/>
        <end position="277"/>
    </location>
</feature>
<dbReference type="AlphaFoldDB" id="A0AAD9DBI9"/>
<feature type="compositionally biased region" description="Polar residues" evidence="1">
    <location>
        <begin position="237"/>
        <end position="250"/>
    </location>
</feature>
<protein>
    <submittedName>
        <fullName evidence="3">Uncharacterized protein</fullName>
    </submittedName>
</protein>
<evidence type="ECO:0000256" key="1">
    <source>
        <dbReference type="SAM" id="MobiDB-lite"/>
    </source>
</evidence>
<evidence type="ECO:0000313" key="4">
    <source>
        <dbReference type="Proteomes" id="UP001224775"/>
    </source>
</evidence>
<gene>
    <name evidence="3" type="ORF">QTG54_009497</name>
</gene>
<keyword evidence="4" id="KW-1185">Reference proteome</keyword>
<keyword evidence="2" id="KW-1133">Transmembrane helix</keyword>
<evidence type="ECO:0000313" key="3">
    <source>
        <dbReference type="EMBL" id="KAK1739738.1"/>
    </source>
</evidence>
<keyword evidence="2" id="KW-0812">Transmembrane</keyword>
<sequence>MQSSALEIEPATLTLSPNLLRGSSSHRRMANASDESSYPKDWILFTACVGVWFLAALTLKYFCMKFLDNKIKRHSERDFDVAISEAEAKTQRRQQKQQEQKHLPLTSSIDASLEDLEIPEAKFEFYDSDFLLTYKDETTQASSAGFARLTLKNSGIGYSISGMFADASSAQIHDGFVAYSGDAWWVTHSNEDDGLRVLSTGQFNFGTNRFAGLWRDNRGKHGEYIRFESTRAFISSSKETSMTTNPLTSEENIRRGSSIFHQSLSVIDEEKHPPSSE</sequence>
<dbReference type="Proteomes" id="UP001224775">
    <property type="component" value="Unassembled WGS sequence"/>
</dbReference>
<proteinExistence type="predicted"/>
<name>A0AAD9DBI9_9STRA</name>
<comment type="caution">
    <text evidence="3">The sequence shown here is derived from an EMBL/GenBank/DDBJ whole genome shotgun (WGS) entry which is preliminary data.</text>
</comment>